<dbReference type="Proteomes" id="UP000814033">
    <property type="component" value="Unassembled WGS sequence"/>
</dbReference>
<reference evidence="1" key="2">
    <citation type="journal article" date="2022" name="New Phytol.">
        <title>Evolutionary transition to the ectomycorrhizal habit in the genomes of a hyperdiverse lineage of mushroom-forming fungi.</title>
        <authorList>
            <person name="Looney B."/>
            <person name="Miyauchi S."/>
            <person name="Morin E."/>
            <person name="Drula E."/>
            <person name="Courty P.E."/>
            <person name="Kohler A."/>
            <person name="Kuo A."/>
            <person name="LaButti K."/>
            <person name="Pangilinan J."/>
            <person name="Lipzen A."/>
            <person name="Riley R."/>
            <person name="Andreopoulos W."/>
            <person name="He G."/>
            <person name="Johnson J."/>
            <person name="Nolan M."/>
            <person name="Tritt A."/>
            <person name="Barry K.W."/>
            <person name="Grigoriev I.V."/>
            <person name="Nagy L.G."/>
            <person name="Hibbett D."/>
            <person name="Henrissat B."/>
            <person name="Matheny P.B."/>
            <person name="Labbe J."/>
            <person name="Martin F.M."/>
        </authorList>
    </citation>
    <scope>NUCLEOTIDE SEQUENCE</scope>
    <source>
        <strain evidence="1">FP105234-sp</strain>
    </source>
</reference>
<dbReference type="EMBL" id="MU275885">
    <property type="protein sequence ID" value="KAI0048540.1"/>
    <property type="molecule type" value="Genomic_DNA"/>
</dbReference>
<comment type="caution">
    <text evidence="1">The sequence shown here is derived from an EMBL/GenBank/DDBJ whole genome shotgun (WGS) entry which is preliminary data.</text>
</comment>
<evidence type="ECO:0000313" key="1">
    <source>
        <dbReference type="EMBL" id="KAI0048540.1"/>
    </source>
</evidence>
<gene>
    <name evidence="1" type="ORF">FA95DRAFT_1033844</name>
</gene>
<organism evidence="1 2">
    <name type="scientific">Auriscalpium vulgare</name>
    <dbReference type="NCBI Taxonomy" id="40419"/>
    <lineage>
        <taxon>Eukaryota</taxon>
        <taxon>Fungi</taxon>
        <taxon>Dikarya</taxon>
        <taxon>Basidiomycota</taxon>
        <taxon>Agaricomycotina</taxon>
        <taxon>Agaricomycetes</taxon>
        <taxon>Russulales</taxon>
        <taxon>Auriscalpiaceae</taxon>
        <taxon>Auriscalpium</taxon>
    </lineage>
</organism>
<keyword evidence="2" id="KW-1185">Reference proteome</keyword>
<name>A0ACB8RY45_9AGAM</name>
<evidence type="ECO:0000313" key="2">
    <source>
        <dbReference type="Proteomes" id="UP000814033"/>
    </source>
</evidence>
<sequence>MCSARRPPFRALLHLSHCSLHPRPCPCSIPSSAFPRRTRYDPVDGPPLDYPLRGGDKSAPEHREPRDSRVNPFPTDVYYLGNLIREHFIQKRFGFDFIVPLVGDMVLEDPDKRPTIDEVVFRFQGIRTSLSSWKMRSRIVGRGEISVVRAWRACGWSYRTLRYVLTRKPAIPDQTSWKGS</sequence>
<accession>A0ACB8RY45</accession>
<reference evidence="1" key="1">
    <citation type="submission" date="2021-02" db="EMBL/GenBank/DDBJ databases">
        <authorList>
            <consortium name="DOE Joint Genome Institute"/>
            <person name="Ahrendt S."/>
            <person name="Looney B.P."/>
            <person name="Miyauchi S."/>
            <person name="Morin E."/>
            <person name="Drula E."/>
            <person name="Courty P.E."/>
            <person name="Chicoki N."/>
            <person name="Fauchery L."/>
            <person name="Kohler A."/>
            <person name="Kuo A."/>
            <person name="Labutti K."/>
            <person name="Pangilinan J."/>
            <person name="Lipzen A."/>
            <person name="Riley R."/>
            <person name="Andreopoulos W."/>
            <person name="He G."/>
            <person name="Johnson J."/>
            <person name="Barry K.W."/>
            <person name="Grigoriev I.V."/>
            <person name="Nagy L."/>
            <person name="Hibbett D."/>
            <person name="Henrissat B."/>
            <person name="Matheny P.B."/>
            <person name="Labbe J."/>
            <person name="Martin F."/>
        </authorList>
    </citation>
    <scope>NUCLEOTIDE SEQUENCE</scope>
    <source>
        <strain evidence="1">FP105234-sp</strain>
    </source>
</reference>
<protein>
    <submittedName>
        <fullName evidence="1">Uncharacterized protein</fullName>
    </submittedName>
</protein>
<proteinExistence type="predicted"/>